<dbReference type="KEGG" id="mej:Q7A_2365"/>
<protein>
    <submittedName>
        <fullName evidence="2">Chemotaxis regulator</fullName>
    </submittedName>
</protein>
<dbReference type="InterPro" id="IPR011006">
    <property type="entry name" value="CheY-like_superfamily"/>
</dbReference>
<sequence>MARILVVDDSPSLRQMLQIILQNSGHDVMCAEDGKQGIDMATEQQFEMVLSDFNMPQLTGPEFITMLRLLPQYRFTPVLLLTTETDEDKKNLGRVSGASGWLTKPFDPEQLIDTVNSLLN</sequence>
<evidence type="ECO:0000313" key="3">
    <source>
        <dbReference type="Proteomes" id="UP000009144"/>
    </source>
</evidence>
<dbReference type="PANTHER" id="PTHR44591:SF25">
    <property type="entry name" value="CHEMOTAXIS TWO-COMPONENT RESPONSE REGULATOR"/>
    <property type="match status" value="1"/>
</dbReference>
<reference evidence="2 3" key="2">
    <citation type="journal article" date="2013" name="Int. J. Syst. Evol. Microbiol.">
        <title>Methylophaga nitratireducenticrescens sp. nov. and Methylophaga frappieri sp. nov., isolated from the biofilm of the methanol-fed denitrification system treating the seawater at the Montreal Biodome.</title>
        <authorList>
            <person name="Villeneuve C."/>
            <person name="Martineau C."/>
            <person name="Mauffrey F."/>
            <person name="Villemur R."/>
        </authorList>
    </citation>
    <scope>NUCLEOTIDE SEQUENCE [LARGE SCALE GENOMIC DNA]</scope>
    <source>
        <strain evidence="2 3">JAM1</strain>
    </source>
</reference>
<organism evidence="2 3">
    <name type="scientific">Methylophaga nitratireducenticrescens</name>
    <dbReference type="NCBI Taxonomy" id="754476"/>
    <lineage>
        <taxon>Bacteria</taxon>
        <taxon>Pseudomonadati</taxon>
        <taxon>Pseudomonadota</taxon>
        <taxon>Gammaproteobacteria</taxon>
        <taxon>Thiotrichales</taxon>
        <taxon>Piscirickettsiaceae</taxon>
        <taxon>Methylophaga</taxon>
    </lineage>
</organism>
<dbReference type="InterPro" id="IPR001789">
    <property type="entry name" value="Sig_transdc_resp-reg_receiver"/>
</dbReference>
<evidence type="ECO:0000256" key="1">
    <source>
        <dbReference type="ARBA" id="ARBA00022553"/>
    </source>
</evidence>
<dbReference type="Pfam" id="PF00072">
    <property type="entry name" value="Response_reg"/>
    <property type="match status" value="1"/>
</dbReference>
<dbReference type="PATRIC" id="fig|754476.3.peg.2328"/>
<accession>I1XL96</accession>
<dbReference type="SMART" id="SM00448">
    <property type="entry name" value="REC"/>
    <property type="match status" value="1"/>
</dbReference>
<reference evidence="2 3" key="1">
    <citation type="journal article" date="2012" name="J. Bacteriol.">
        <title>Complete genome sequences of Methylophaga sp. strain JAM1 and Methylophaga sp. strain JAM7.</title>
        <authorList>
            <person name="Villeneuve C."/>
            <person name="Martineau C."/>
            <person name="Mauffrey F."/>
            <person name="Villemur R."/>
        </authorList>
    </citation>
    <scope>NUCLEOTIDE SEQUENCE [LARGE SCALE GENOMIC DNA]</scope>
    <source>
        <strain evidence="2 3">JAM1</strain>
    </source>
</reference>
<dbReference type="RefSeq" id="WP_014707530.1">
    <property type="nucleotide sequence ID" value="NC_017857.3"/>
</dbReference>
<keyword evidence="3" id="KW-1185">Reference proteome</keyword>
<dbReference type="PROSITE" id="PS50110">
    <property type="entry name" value="RESPONSE_REGULATORY"/>
    <property type="match status" value="1"/>
</dbReference>
<dbReference type="Proteomes" id="UP000009144">
    <property type="component" value="Chromosome"/>
</dbReference>
<gene>
    <name evidence="2" type="ordered locus">Q7A_2365</name>
</gene>
<dbReference type="EMBL" id="CP003390">
    <property type="protein sequence ID" value="AFI85165.1"/>
    <property type="molecule type" value="Genomic_DNA"/>
</dbReference>
<dbReference type="HOGENOM" id="CLU_000445_69_17_6"/>
<dbReference type="AlphaFoldDB" id="I1XL96"/>
<dbReference type="GO" id="GO:0000160">
    <property type="term" value="P:phosphorelay signal transduction system"/>
    <property type="evidence" value="ECO:0007669"/>
    <property type="project" value="InterPro"/>
</dbReference>
<proteinExistence type="predicted"/>
<name>I1XL96_METNJ</name>
<dbReference type="SUPFAM" id="SSF52172">
    <property type="entry name" value="CheY-like"/>
    <property type="match status" value="1"/>
</dbReference>
<dbReference type="PANTHER" id="PTHR44591">
    <property type="entry name" value="STRESS RESPONSE REGULATOR PROTEIN 1"/>
    <property type="match status" value="1"/>
</dbReference>
<dbReference type="Gene3D" id="3.40.50.2300">
    <property type="match status" value="1"/>
</dbReference>
<dbReference type="OrthoDB" id="5700660at2"/>
<evidence type="ECO:0000313" key="2">
    <source>
        <dbReference type="EMBL" id="AFI85165.1"/>
    </source>
</evidence>
<dbReference type="STRING" id="754476.Q7A_2365"/>
<dbReference type="InterPro" id="IPR050595">
    <property type="entry name" value="Bact_response_regulator"/>
</dbReference>
<dbReference type="eggNOG" id="COG0745">
    <property type="taxonomic scope" value="Bacteria"/>
</dbReference>
<keyword evidence="1" id="KW-0597">Phosphoprotein</keyword>